<evidence type="ECO:0000313" key="2">
    <source>
        <dbReference type="Proteomes" id="UP000826656"/>
    </source>
</evidence>
<organism evidence="1 2">
    <name type="scientific">Solanum tuberosum</name>
    <name type="common">Potato</name>
    <dbReference type="NCBI Taxonomy" id="4113"/>
    <lineage>
        <taxon>Eukaryota</taxon>
        <taxon>Viridiplantae</taxon>
        <taxon>Streptophyta</taxon>
        <taxon>Embryophyta</taxon>
        <taxon>Tracheophyta</taxon>
        <taxon>Spermatophyta</taxon>
        <taxon>Magnoliopsida</taxon>
        <taxon>eudicotyledons</taxon>
        <taxon>Gunneridae</taxon>
        <taxon>Pentapetalae</taxon>
        <taxon>asterids</taxon>
        <taxon>lamiids</taxon>
        <taxon>Solanales</taxon>
        <taxon>Solanaceae</taxon>
        <taxon>Solanoideae</taxon>
        <taxon>Solaneae</taxon>
        <taxon>Solanum</taxon>
    </lineage>
</organism>
<dbReference type="CDD" id="cd09272">
    <property type="entry name" value="RNase_HI_RT_Ty1"/>
    <property type="match status" value="1"/>
</dbReference>
<sequence>MQTPSETHWKAVKWVLRYLQGTVHFGLRLIRRNSLSLHMYSDADWAGDASDPAFTTGYLLFFGKNHVSWFSKRQRTIARSSTKAEYRVVASSFAQTNCVTNLLAELQLKIQNVPTIYHDNVGAMYLCDNLVFHSRMKHIAVDFHFVRKQVKLKQVQVVHINVADQLADTLTKDLSKPTFDRHMFKLGIVAHCLP</sequence>
<dbReference type="PANTHER" id="PTHR11439">
    <property type="entry name" value="GAG-POL-RELATED RETROTRANSPOSON"/>
    <property type="match status" value="1"/>
</dbReference>
<gene>
    <name evidence="1" type="ORF">KY290_021027</name>
</gene>
<dbReference type="PANTHER" id="PTHR11439:SF455">
    <property type="entry name" value="RLK (RECEPTOR-LIKE PROTEIN KINASE) 8, PUTATIVE-RELATED"/>
    <property type="match status" value="1"/>
</dbReference>
<reference evidence="1 2" key="1">
    <citation type="journal article" date="2021" name="bioRxiv">
        <title>Chromosome-scale and haplotype-resolved genome assembly of a tetraploid potato cultivar.</title>
        <authorList>
            <person name="Sun H."/>
            <person name="Jiao W.-B."/>
            <person name="Krause K."/>
            <person name="Campoy J.A."/>
            <person name="Goel M."/>
            <person name="Folz-Donahue K."/>
            <person name="Kukat C."/>
            <person name="Huettel B."/>
            <person name="Schneeberger K."/>
        </authorList>
    </citation>
    <scope>NUCLEOTIDE SEQUENCE [LARGE SCALE GENOMIC DNA]</scope>
    <source>
        <strain evidence="1">SolTubOtavaFocal</strain>
        <tissue evidence="1">Leaves</tissue>
    </source>
</reference>
<proteinExistence type="predicted"/>
<name>A0ABQ7V0D9_SOLTU</name>
<accession>A0ABQ7V0D9</accession>
<protein>
    <submittedName>
        <fullName evidence="1">Uncharacterized protein</fullName>
    </submittedName>
</protein>
<dbReference type="InterPro" id="IPR043502">
    <property type="entry name" value="DNA/RNA_pol_sf"/>
</dbReference>
<comment type="caution">
    <text evidence="1">The sequence shown here is derived from an EMBL/GenBank/DDBJ whole genome shotgun (WGS) entry which is preliminary data.</text>
</comment>
<dbReference type="Proteomes" id="UP000826656">
    <property type="component" value="Unassembled WGS sequence"/>
</dbReference>
<evidence type="ECO:0000313" key="1">
    <source>
        <dbReference type="EMBL" id="KAH0757534.1"/>
    </source>
</evidence>
<dbReference type="SUPFAM" id="SSF56672">
    <property type="entry name" value="DNA/RNA polymerases"/>
    <property type="match status" value="1"/>
</dbReference>
<keyword evidence="2" id="KW-1185">Reference proteome</keyword>
<dbReference type="EMBL" id="JAIVGD010000015">
    <property type="protein sequence ID" value="KAH0757534.1"/>
    <property type="molecule type" value="Genomic_DNA"/>
</dbReference>